<protein>
    <recommendedName>
        <fullName evidence="2">ABC-type transport auxiliary lipoprotein component domain-containing protein</fullName>
    </recommendedName>
</protein>
<dbReference type="InterPro" id="IPR005586">
    <property type="entry name" value="ABC_trans_aux"/>
</dbReference>
<evidence type="ECO:0000313" key="3">
    <source>
        <dbReference type="EMBL" id="BCO28052.1"/>
    </source>
</evidence>
<keyword evidence="1" id="KW-0732">Signal</keyword>
<evidence type="ECO:0000313" key="4">
    <source>
        <dbReference type="Proteomes" id="UP000824366"/>
    </source>
</evidence>
<dbReference type="Gene3D" id="3.40.50.10610">
    <property type="entry name" value="ABC-type transport auxiliary lipoprotein component"/>
    <property type="match status" value="1"/>
</dbReference>
<reference evidence="3 4" key="1">
    <citation type="journal article" date="2021" name="Microbiol. Spectr.">
        <title>A Single Bacterium Capable of Oxidation and Reduction of Iron at Circumneutral pH.</title>
        <authorList>
            <person name="Kato S."/>
            <person name="Ohkuma M."/>
        </authorList>
    </citation>
    <scope>NUCLEOTIDE SEQUENCE [LARGE SCALE GENOMIC DNA]</scope>
    <source>
        <strain evidence="3 4">MIZ03</strain>
    </source>
</reference>
<name>A0ABM7MP33_9BURK</name>
<proteinExistence type="predicted"/>
<feature type="signal peptide" evidence="1">
    <location>
        <begin position="1"/>
        <end position="27"/>
    </location>
</feature>
<keyword evidence="4" id="KW-1185">Reference proteome</keyword>
<dbReference type="Proteomes" id="UP000824366">
    <property type="component" value="Chromosome"/>
</dbReference>
<dbReference type="EMBL" id="AP024238">
    <property type="protein sequence ID" value="BCO28052.1"/>
    <property type="molecule type" value="Genomic_DNA"/>
</dbReference>
<dbReference type="Pfam" id="PF03886">
    <property type="entry name" value="ABC_trans_aux"/>
    <property type="match status" value="1"/>
</dbReference>
<gene>
    <name evidence="3" type="ORF">MIZ03_2945</name>
</gene>
<feature type="chain" id="PRO_5046493139" description="ABC-type transport auxiliary lipoprotein component domain-containing protein" evidence="1">
    <location>
        <begin position="28"/>
        <end position="215"/>
    </location>
</feature>
<evidence type="ECO:0000259" key="2">
    <source>
        <dbReference type="Pfam" id="PF03886"/>
    </source>
</evidence>
<evidence type="ECO:0000256" key="1">
    <source>
        <dbReference type="SAM" id="SignalP"/>
    </source>
</evidence>
<dbReference type="SUPFAM" id="SSF159594">
    <property type="entry name" value="XCC0632-like"/>
    <property type="match status" value="1"/>
</dbReference>
<accession>A0ABM7MP33</accession>
<organism evidence="3 4">
    <name type="scientific">Rhodoferax lithotrophicus</name>
    <dbReference type="NCBI Taxonomy" id="2798804"/>
    <lineage>
        <taxon>Bacteria</taxon>
        <taxon>Pseudomonadati</taxon>
        <taxon>Pseudomonadota</taxon>
        <taxon>Betaproteobacteria</taxon>
        <taxon>Burkholderiales</taxon>
        <taxon>Comamonadaceae</taxon>
        <taxon>Rhodoferax</taxon>
    </lineage>
</organism>
<sequence>MSIFTVQTVAGWARGLAVSLSVLSLCACSVLGKASSPPPAFYALDAVPGPATPSVPGATPDALLTLIISPPRAASGFDSQRMVYVREDHQLEYFAHSEWVDPPARMLGPLLVSAVQQTGAFAAVVLASGSAAGDLRLNTDILRLQHNFQMSPSRVQLRLRVYLTDEKTRKVLAWKELSAEAVAASDTPQGGVVAANRAVQEVLTQVAQFLVNRPK</sequence>
<dbReference type="RefSeq" id="WP_223904047.1">
    <property type="nucleotide sequence ID" value="NZ_AP024238.1"/>
</dbReference>
<feature type="domain" description="ABC-type transport auxiliary lipoprotein component" evidence="2">
    <location>
        <begin position="42"/>
        <end position="207"/>
    </location>
</feature>